<evidence type="ECO:0000313" key="3">
    <source>
        <dbReference type="EMBL" id="MBC5649578.1"/>
    </source>
</evidence>
<feature type="region of interest" description="Disordered" evidence="1">
    <location>
        <begin position="163"/>
        <end position="184"/>
    </location>
</feature>
<dbReference type="EMBL" id="JACOOT010000002">
    <property type="protein sequence ID" value="MBC5649578.1"/>
    <property type="molecule type" value="Genomic_DNA"/>
</dbReference>
<organism evidence="3 4">
    <name type="scientific">Blautia segnis</name>
    <dbReference type="NCBI Taxonomy" id="2763030"/>
    <lineage>
        <taxon>Bacteria</taxon>
        <taxon>Bacillati</taxon>
        <taxon>Bacillota</taxon>
        <taxon>Clostridia</taxon>
        <taxon>Lachnospirales</taxon>
        <taxon>Lachnospiraceae</taxon>
        <taxon>Blautia</taxon>
    </lineage>
</organism>
<name>A0A8I0AFS7_9FIRM</name>
<comment type="caution">
    <text evidence="3">The sequence shown here is derived from an EMBL/GenBank/DDBJ whole genome shotgun (WGS) entry which is preliminary data.</text>
</comment>
<sequence>MKEITSYNRAVQYLNKIFKHINTEFFNDSLEMPTITVQSTAEAYGHVTVGKVWKNELGNLSHELNISADYLDRPVENVVATLIHEGCHLYAMANGIKDTSNRGIYHNRRFKELAEERGLKISKSEKYGWTITEPTERIIKFCEEYGLGDIQIARRKQLSFVDTGNSQGKGTDSSQPTSKKKNSYQRWSCPCCHTIIRSTKTVNIICGDCGEHFIRDEKKGGH</sequence>
<evidence type="ECO:0000313" key="4">
    <source>
        <dbReference type="Proteomes" id="UP000652847"/>
    </source>
</evidence>
<dbReference type="Pfam" id="PF10263">
    <property type="entry name" value="SprT-like"/>
    <property type="match status" value="1"/>
</dbReference>
<dbReference type="RefSeq" id="WP_186900671.1">
    <property type="nucleotide sequence ID" value="NZ_JACOOT010000002.1"/>
</dbReference>
<accession>A0A8I0AFS7</accession>
<evidence type="ECO:0000256" key="1">
    <source>
        <dbReference type="SAM" id="MobiDB-lite"/>
    </source>
</evidence>
<feature type="domain" description="SprT-like" evidence="2">
    <location>
        <begin position="15"/>
        <end position="116"/>
    </location>
</feature>
<feature type="compositionally biased region" description="Polar residues" evidence="1">
    <location>
        <begin position="163"/>
        <end position="177"/>
    </location>
</feature>
<dbReference type="InterPro" id="IPR006640">
    <property type="entry name" value="SprT-like_domain"/>
</dbReference>
<keyword evidence="4" id="KW-1185">Reference proteome</keyword>
<dbReference type="AlphaFoldDB" id="A0A8I0AFS7"/>
<dbReference type="Proteomes" id="UP000652847">
    <property type="component" value="Unassembled WGS sequence"/>
</dbReference>
<gene>
    <name evidence="3" type="ORF">H8S54_00180</name>
</gene>
<protein>
    <submittedName>
        <fullName evidence="3">SprT-like domain-containing protein</fullName>
    </submittedName>
</protein>
<evidence type="ECO:0000259" key="2">
    <source>
        <dbReference type="Pfam" id="PF10263"/>
    </source>
</evidence>
<reference evidence="3 4" key="1">
    <citation type="submission" date="2020-08" db="EMBL/GenBank/DDBJ databases">
        <title>Genome public.</title>
        <authorList>
            <person name="Liu C."/>
            <person name="Sun Q."/>
        </authorList>
    </citation>
    <scope>NUCLEOTIDE SEQUENCE [LARGE SCALE GENOMIC DNA]</scope>
    <source>
        <strain evidence="3 4">BX17</strain>
    </source>
</reference>
<dbReference type="GO" id="GO:0006950">
    <property type="term" value="P:response to stress"/>
    <property type="evidence" value="ECO:0007669"/>
    <property type="project" value="UniProtKB-ARBA"/>
</dbReference>
<proteinExistence type="predicted"/>